<sequence>MAEVLIRSTEDLVAAWRARIRELGITHQTVDAIAGWADGYCSKLMCGMKKPGGLSISLMNAALGLGFVAVVDEIQADRVRGQWEKRKRPLFDPTHSGTLLMDCVRGEHPSSERMGHERNLCDVGSPTEGTPPKAGS</sequence>
<name>A0A1V4HYI8_NITVU</name>
<dbReference type="STRING" id="29421.B2M20_08570"/>
<dbReference type="AlphaFoldDB" id="A0A1V4HYI8"/>
<evidence type="ECO:0000313" key="2">
    <source>
        <dbReference type="EMBL" id="OPH83036.1"/>
    </source>
</evidence>
<protein>
    <submittedName>
        <fullName evidence="2">Uncharacterized protein</fullName>
    </submittedName>
</protein>
<dbReference type="Proteomes" id="UP000189940">
    <property type="component" value="Unassembled WGS sequence"/>
</dbReference>
<accession>A0A1V4HYI8</accession>
<proteinExistence type="predicted"/>
<feature type="region of interest" description="Disordered" evidence="1">
    <location>
        <begin position="108"/>
        <end position="136"/>
    </location>
</feature>
<dbReference type="EMBL" id="MWPQ01000039">
    <property type="protein sequence ID" value="OPH83036.1"/>
    <property type="molecule type" value="Genomic_DNA"/>
</dbReference>
<comment type="caution">
    <text evidence="2">The sequence shown here is derived from an EMBL/GenBank/DDBJ whole genome shotgun (WGS) entry which is preliminary data.</text>
</comment>
<feature type="compositionally biased region" description="Basic and acidic residues" evidence="1">
    <location>
        <begin position="108"/>
        <end position="120"/>
    </location>
</feature>
<evidence type="ECO:0000313" key="3">
    <source>
        <dbReference type="Proteomes" id="UP000189940"/>
    </source>
</evidence>
<gene>
    <name evidence="2" type="ORF">B2M20_08570</name>
</gene>
<organism evidence="2 3">
    <name type="scientific">Nitrobacter vulgaris</name>
    <dbReference type="NCBI Taxonomy" id="29421"/>
    <lineage>
        <taxon>Bacteria</taxon>
        <taxon>Pseudomonadati</taxon>
        <taxon>Pseudomonadota</taxon>
        <taxon>Alphaproteobacteria</taxon>
        <taxon>Hyphomicrobiales</taxon>
        <taxon>Nitrobacteraceae</taxon>
        <taxon>Nitrobacter</taxon>
    </lineage>
</organism>
<evidence type="ECO:0000256" key="1">
    <source>
        <dbReference type="SAM" id="MobiDB-lite"/>
    </source>
</evidence>
<reference evidence="2 3" key="1">
    <citation type="submission" date="2017-02" db="EMBL/GenBank/DDBJ databases">
        <title>Genome sequence of the nitrite-oxidizing bacterium Nitrobacter vulgaris strain Ab1.</title>
        <authorList>
            <person name="Mellbye B.L."/>
            <person name="Davis E.W."/>
            <person name="Spieck E."/>
            <person name="Chang J.H."/>
            <person name="Bottomley P.J."/>
            <person name="Sayavedra-Soto L.A."/>
        </authorList>
    </citation>
    <scope>NUCLEOTIDE SEQUENCE [LARGE SCALE GENOMIC DNA]</scope>
    <source>
        <strain evidence="2 3">Ab1</strain>
    </source>
</reference>
<keyword evidence="3" id="KW-1185">Reference proteome</keyword>